<keyword evidence="6" id="KW-0472">Membrane</keyword>
<evidence type="ECO:0000256" key="4">
    <source>
        <dbReference type="ARBA" id="ARBA00022777"/>
    </source>
</evidence>
<dbReference type="Gene3D" id="2.130.10.10">
    <property type="entry name" value="YVTN repeat-like/Quinoprotein amine dehydrogenase"/>
    <property type="match status" value="3"/>
</dbReference>
<dbReference type="InterPro" id="IPR011110">
    <property type="entry name" value="Reg_prop"/>
</dbReference>
<evidence type="ECO:0000256" key="7">
    <source>
        <dbReference type="SAM" id="SignalP"/>
    </source>
</evidence>
<keyword evidence="6" id="KW-0812">Transmembrane</keyword>
<evidence type="ECO:0000256" key="3">
    <source>
        <dbReference type="ARBA" id="ARBA00022679"/>
    </source>
</evidence>
<dbReference type="CDD" id="cd16917">
    <property type="entry name" value="HATPase_UhpB-NarQ-NarX-like"/>
    <property type="match status" value="1"/>
</dbReference>
<evidence type="ECO:0000256" key="5">
    <source>
        <dbReference type="ARBA" id="ARBA00023012"/>
    </source>
</evidence>
<dbReference type="SUPFAM" id="SSF101898">
    <property type="entry name" value="NHL repeat"/>
    <property type="match status" value="1"/>
</dbReference>
<dbReference type="SUPFAM" id="SSF63829">
    <property type="entry name" value="Calcium-dependent phosphotriesterase"/>
    <property type="match status" value="1"/>
</dbReference>
<reference evidence="9 10" key="1">
    <citation type="submission" date="2018-09" db="EMBL/GenBank/DDBJ databases">
        <title>Genome sequencing of strain 6GH32-13.</title>
        <authorList>
            <person name="Weon H.-Y."/>
            <person name="Heo J."/>
            <person name="Kwon S.-W."/>
        </authorList>
    </citation>
    <scope>NUCLEOTIDE SEQUENCE [LARGE SCALE GENOMIC DNA]</scope>
    <source>
        <strain evidence="9 10">5GH32-13</strain>
    </source>
</reference>
<dbReference type="InterPro" id="IPR050482">
    <property type="entry name" value="Sensor_HK_TwoCompSys"/>
</dbReference>
<dbReference type="Pfam" id="PF02518">
    <property type="entry name" value="HATPase_c"/>
    <property type="match status" value="1"/>
</dbReference>
<dbReference type="InterPro" id="IPR015943">
    <property type="entry name" value="WD40/YVTN_repeat-like_dom_sf"/>
</dbReference>
<dbReference type="RefSeq" id="WP_119053473.1">
    <property type="nucleotide sequence ID" value="NZ_CP032157.1"/>
</dbReference>
<feature type="signal peptide" evidence="7">
    <location>
        <begin position="1"/>
        <end position="19"/>
    </location>
</feature>
<keyword evidence="3" id="KW-0808">Transferase</keyword>
<evidence type="ECO:0000256" key="1">
    <source>
        <dbReference type="ARBA" id="ARBA00000085"/>
    </source>
</evidence>
<evidence type="ECO:0000259" key="8">
    <source>
        <dbReference type="Pfam" id="PF02518"/>
    </source>
</evidence>
<dbReference type="KEGG" id="pseg:D3H65_28050"/>
<dbReference type="SUPFAM" id="SSF55874">
    <property type="entry name" value="ATPase domain of HSP90 chaperone/DNA topoisomerase II/histidine kinase"/>
    <property type="match status" value="1"/>
</dbReference>
<name>A0A3B7MX18_9BACT</name>
<dbReference type="PANTHER" id="PTHR24421:SF10">
    <property type="entry name" value="NITRATE_NITRITE SENSOR PROTEIN NARQ"/>
    <property type="match status" value="1"/>
</dbReference>
<feature type="transmembrane region" description="Helical" evidence="6">
    <location>
        <begin position="779"/>
        <end position="797"/>
    </location>
</feature>
<keyword evidence="4" id="KW-0418">Kinase</keyword>
<dbReference type="OrthoDB" id="9806995at2"/>
<dbReference type="InterPro" id="IPR013783">
    <property type="entry name" value="Ig-like_fold"/>
</dbReference>
<dbReference type="GO" id="GO:0000160">
    <property type="term" value="P:phosphorelay signal transduction system"/>
    <property type="evidence" value="ECO:0007669"/>
    <property type="project" value="UniProtKB-KW"/>
</dbReference>
<sequence>MKSVLAVVIFLLLNCFCFAQRIATTHLLKYTQKDGLPSYNVRKVLQDSKGFIWVGTQDGISRFDGRTFLSYAKSAAPKNKICGVDVREMVEDTTKNLLWVLPAEVGINAISTITGAVVQTAVIPDAGMEDWNISLLKDKELLWIGTSTGVKVFNTSKGVYEKALPLPRPAIAANDFEVRSLVKDAYGNLWAACSGYGILIYSPDSRMIIKSIPLSSFNDHAKSRDIRFYGYATPKAGEILFATNQGLRKINYSSSYAITINNAPCSSIPALNTGSIDCISINKQGGIFLSGEGKLYQFDALLTNYTTLEEPARTWEADWLEAVQCVYQDKENNTWLGCQEGLAFIPHYPSPFRSFNYDKQTNIKLEHVRSIYVSDDKSILAGLRNGLVSIDNTGRQYTKPLKEDLYHHIFQDRQGRIHVARRDGMFIYQHGSITPIATIYPEFKPYAALPVNSHLFLGDSLVVLGTESSNGILLWNTHQKTVRKIEQSDANSPLASSIVNNIYHDQKGRTWVLSDNVISILSPDFTKGDSLTLPEKGTGQHYKLFFDMCEARGHYWIASYGSGIIQLDSSLHIKRVINTASHLSNDGVYQLFNVNNQQLVVTSNNGLSVVDLTDYHVKTYYTNNGLHSNGFEEVAGLMKDGKIYTGGVNGFTIIDPTAFSINLTPPILYIDHIQVRTKDKVLDTSDITLQSLEIGSDAVQTTIYLAGLNFSDPEKVSIDYKINEQHTDWINIGNASSLPLIGMGPGTYHVQLRASNEDGVHSEIKLLTLDFLPTWYETWWFKLLLLLTGLSIIYTVYRLRIAQLRKENEIRSKLASDLHDDLGSTMNSIKVYTNLALMEKQREGYLYKIKESAQEAIVSIRDLIWVLDDSRDSIENLFARIYPFAAPLSEANNIIYKEIVADDAKGYKLGQEEKRNLYMMLKESVNNAVKYSEAQSITISCSLKRGKPVFLVTDDGKGFDLKKENEGNGLKNMQRRAGQIHYHITITSSPGQGTSILLQKMRVA</sequence>
<dbReference type="EC" id="2.7.13.3" evidence="2"/>
<feature type="chain" id="PRO_5017591216" description="histidine kinase" evidence="7">
    <location>
        <begin position="20"/>
        <end position="1004"/>
    </location>
</feature>
<evidence type="ECO:0000313" key="10">
    <source>
        <dbReference type="Proteomes" id="UP000263900"/>
    </source>
</evidence>
<dbReference type="GO" id="GO:0004673">
    <property type="term" value="F:protein histidine kinase activity"/>
    <property type="evidence" value="ECO:0007669"/>
    <property type="project" value="UniProtKB-EC"/>
</dbReference>
<keyword evidence="7" id="KW-0732">Signal</keyword>
<dbReference type="InterPro" id="IPR036890">
    <property type="entry name" value="HATPase_C_sf"/>
</dbReference>
<dbReference type="Pfam" id="PF07494">
    <property type="entry name" value="Reg_prop"/>
    <property type="match status" value="1"/>
</dbReference>
<dbReference type="Gene3D" id="3.30.565.10">
    <property type="entry name" value="Histidine kinase-like ATPase, C-terminal domain"/>
    <property type="match status" value="1"/>
</dbReference>
<gene>
    <name evidence="9" type="ORF">D3H65_28050</name>
</gene>
<protein>
    <recommendedName>
        <fullName evidence="2">histidine kinase</fullName>
        <ecNumber evidence="2">2.7.13.3</ecNumber>
    </recommendedName>
</protein>
<proteinExistence type="predicted"/>
<organism evidence="9 10">
    <name type="scientific">Paraflavitalea soli</name>
    <dbReference type="NCBI Taxonomy" id="2315862"/>
    <lineage>
        <taxon>Bacteria</taxon>
        <taxon>Pseudomonadati</taxon>
        <taxon>Bacteroidota</taxon>
        <taxon>Chitinophagia</taxon>
        <taxon>Chitinophagales</taxon>
        <taxon>Chitinophagaceae</taxon>
        <taxon>Paraflavitalea</taxon>
    </lineage>
</organism>
<evidence type="ECO:0000256" key="6">
    <source>
        <dbReference type="SAM" id="Phobius"/>
    </source>
</evidence>
<dbReference type="Gene3D" id="2.60.40.10">
    <property type="entry name" value="Immunoglobulins"/>
    <property type="match status" value="1"/>
</dbReference>
<keyword evidence="6" id="KW-1133">Transmembrane helix</keyword>
<dbReference type="EMBL" id="CP032157">
    <property type="protein sequence ID" value="AXY77600.1"/>
    <property type="molecule type" value="Genomic_DNA"/>
</dbReference>
<dbReference type="InterPro" id="IPR003594">
    <property type="entry name" value="HATPase_dom"/>
</dbReference>
<keyword evidence="10" id="KW-1185">Reference proteome</keyword>
<evidence type="ECO:0000256" key="2">
    <source>
        <dbReference type="ARBA" id="ARBA00012438"/>
    </source>
</evidence>
<dbReference type="Proteomes" id="UP000263900">
    <property type="component" value="Chromosome"/>
</dbReference>
<keyword evidence="5" id="KW-0902">Two-component regulatory system</keyword>
<dbReference type="Gene3D" id="1.20.5.1930">
    <property type="match status" value="1"/>
</dbReference>
<evidence type="ECO:0000313" key="9">
    <source>
        <dbReference type="EMBL" id="AXY77600.1"/>
    </source>
</evidence>
<dbReference type="PANTHER" id="PTHR24421">
    <property type="entry name" value="NITRATE/NITRITE SENSOR PROTEIN NARX-RELATED"/>
    <property type="match status" value="1"/>
</dbReference>
<comment type="catalytic activity">
    <reaction evidence="1">
        <text>ATP + protein L-histidine = ADP + protein N-phospho-L-histidine.</text>
        <dbReference type="EC" id="2.7.13.3"/>
    </reaction>
</comment>
<dbReference type="AlphaFoldDB" id="A0A3B7MX18"/>
<feature type="domain" description="Histidine kinase/HSP90-like ATPase" evidence="8">
    <location>
        <begin position="915"/>
        <end position="998"/>
    </location>
</feature>
<accession>A0A3B7MX18</accession>